<feature type="region of interest" description="Disordered" evidence="1">
    <location>
        <begin position="34"/>
        <end position="72"/>
    </location>
</feature>
<accession>A0A7W4YBV4</accession>
<feature type="signal peptide" evidence="2">
    <location>
        <begin position="1"/>
        <end position="31"/>
    </location>
</feature>
<gene>
    <name evidence="3" type="ORF">FHR80_003228</name>
</gene>
<dbReference type="AlphaFoldDB" id="A0A7W4YBV4"/>
<feature type="chain" id="PRO_5038489605" description="PknH-like extracellular domain-containing protein" evidence="2">
    <location>
        <begin position="32"/>
        <end position="244"/>
    </location>
</feature>
<evidence type="ECO:0000256" key="2">
    <source>
        <dbReference type="SAM" id="SignalP"/>
    </source>
</evidence>
<dbReference type="PROSITE" id="PS51257">
    <property type="entry name" value="PROKAR_LIPOPROTEIN"/>
    <property type="match status" value="1"/>
</dbReference>
<evidence type="ECO:0000313" key="3">
    <source>
        <dbReference type="EMBL" id="MBB2924295.1"/>
    </source>
</evidence>
<sequence length="244" mass="24033">MTQAARTTSPAVPTRVRGVLLALTLAVTAVACSPDDTAGGAPAESPSRSAEPVASATPGTTAAPATPTDVPADALLPAETFGGSTEAFTESTAVEPWRIPDSCGDVGAPAGAAAMRTHAHGDGTEETVVGVQQVAAFAVADDAVAAATALVEALGACTDTSGVGAYAVEPVAVGAQGHGLATWYYGAGDDTGLGTYLAVTRRGSAVTLVSGEGGERTVGNARTETVAQTQQAWELLCGYEVAGC</sequence>
<comment type="caution">
    <text evidence="3">The sequence shown here is derived from an EMBL/GenBank/DDBJ whole genome shotgun (WGS) entry which is preliminary data.</text>
</comment>
<protein>
    <recommendedName>
        <fullName evidence="5">PknH-like extracellular domain-containing protein</fullName>
    </recommendedName>
</protein>
<keyword evidence="2" id="KW-0732">Signal</keyword>
<dbReference type="Proteomes" id="UP000518206">
    <property type="component" value="Unassembled WGS sequence"/>
</dbReference>
<reference evidence="3 4" key="2">
    <citation type="submission" date="2020-08" db="EMBL/GenBank/DDBJ databases">
        <authorList>
            <person name="Partida-Martinez L."/>
            <person name="Huntemann M."/>
            <person name="Clum A."/>
            <person name="Wang J."/>
            <person name="Palaniappan K."/>
            <person name="Ritter S."/>
            <person name="Chen I.-M."/>
            <person name="Stamatis D."/>
            <person name="Reddy T."/>
            <person name="O'Malley R."/>
            <person name="Daum C."/>
            <person name="Shapiro N."/>
            <person name="Ivanova N."/>
            <person name="Kyrpides N."/>
            <person name="Woyke T."/>
        </authorList>
    </citation>
    <scope>NUCLEOTIDE SEQUENCE [LARGE SCALE GENOMIC DNA]</scope>
    <source>
        <strain evidence="3 4">RAS26</strain>
    </source>
</reference>
<proteinExistence type="predicted"/>
<evidence type="ECO:0000256" key="1">
    <source>
        <dbReference type="SAM" id="MobiDB-lite"/>
    </source>
</evidence>
<dbReference type="EMBL" id="JACHVX010000005">
    <property type="protein sequence ID" value="MBB2924295.1"/>
    <property type="molecule type" value="Genomic_DNA"/>
</dbReference>
<organism evidence="3 4">
    <name type="scientific">Cellulomonas cellasea</name>
    <dbReference type="NCBI Taxonomy" id="43670"/>
    <lineage>
        <taxon>Bacteria</taxon>
        <taxon>Bacillati</taxon>
        <taxon>Actinomycetota</taxon>
        <taxon>Actinomycetes</taxon>
        <taxon>Micrococcales</taxon>
        <taxon>Cellulomonadaceae</taxon>
        <taxon>Cellulomonas</taxon>
    </lineage>
</organism>
<reference evidence="3 4" key="1">
    <citation type="submission" date="2020-08" db="EMBL/GenBank/DDBJ databases">
        <title>The Agave Microbiome: Exploring the role of microbial communities in plant adaptations to desert environments.</title>
        <authorList>
            <person name="Partida-Martinez L.P."/>
        </authorList>
    </citation>
    <scope>NUCLEOTIDE SEQUENCE [LARGE SCALE GENOMIC DNA]</scope>
    <source>
        <strain evidence="3 4">RAS26</strain>
    </source>
</reference>
<name>A0A7W4YBV4_9CELL</name>
<feature type="compositionally biased region" description="Low complexity" evidence="1">
    <location>
        <begin position="52"/>
        <end position="72"/>
    </location>
</feature>
<evidence type="ECO:0000313" key="4">
    <source>
        <dbReference type="Proteomes" id="UP000518206"/>
    </source>
</evidence>
<dbReference type="RefSeq" id="WP_183297112.1">
    <property type="nucleotide sequence ID" value="NZ_JACHVX010000005.1"/>
</dbReference>
<evidence type="ECO:0008006" key="5">
    <source>
        <dbReference type="Google" id="ProtNLM"/>
    </source>
</evidence>